<gene>
    <name evidence="1" type="ORF">M153_1441000991</name>
</gene>
<evidence type="ECO:0000313" key="1">
    <source>
        <dbReference type="EMBL" id="KRH93136.1"/>
    </source>
</evidence>
<comment type="caution">
    <text evidence="1">The sequence shown here is derived from an EMBL/GenBank/DDBJ whole genome shotgun (WGS) entry which is preliminary data.</text>
</comment>
<dbReference type="AlphaFoldDB" id="A0A0R0M2V1"/>
<protein>
    <submittedName>
        <fullName evidence="1">Uncharacterized protein</fullName>
    </submittedName>
</protein>
<dbReference type="Proteomes" id="UP000051530">
    <property type="component" value="Unassembled WGS sequence"/>
</dbReference>
<name>A0A0R0M2V1_9MICR</name>
<reference evidence="1 2" key="1">
    <citation type="submission" date="2015-07" db="EMBL/GenBank/DDBJ databases">
        <title>The genome of Pseudoloma neurophilia, a relevant intracellular parasite of the zebrafish.</title>
        <authorList>
            <person name="Ndikumana S."/>
            <person name="Pelin A."/>
            <person name="Sanders J."/>
            <person name="Corradi N."/>
        </authorList>
    </citation>
    <scope>NUCLEOTIDE SEQUENCE [LARGE SCALE GENOMIC DNA]</scope>
    <source>
        <strain evidence="1 2">MK1</strain>
    </source>
</reference>
<accession>A0A0R0M2V1</accession>
<organism evidence="1 2">
    <name type="scientific">Pseudoloma neurophilia</name>
    <dbReference type="NCBI Taxonomy" id="146866"/>
    <lineage>
        <taxon>Eukaryota</taxon>
        <taxon>Fungi</taxon>
        <taxon>Fungi incertae sedis</taxon>
        <taxon>Microsporidia</taxon>
        <taxon>Pseudoloma</taxon>
    </lineage>
</organism>
<dbReference type="VEuPathDB" id="MicrosporidiaDB:M153_1441000991"/>
<dbReference type="EMBL" id="LGUB01000475">
    <property type="protein sequence ID" value="KRH93136.1"/>
    <property type="molecule type" value="Genomic_DNA"/>
</dbReference>
<sequence>MYFQILLREKNIMDTIDKEEGNNKFMFLTLKTNTFTANLKILKRFALLHLFQLKTILENFISQIKKFLIEKSIKNML</sequence>
<evidence type="ECO:0000313" key="2">
    <source>
        <dbReference type="Proteomes" id="UP000051530"/>
    </source>
</evidence>
<keyword evidence="2" id="KW-1185">Reference proteome</keyword>
<proteinExistence type="predicted"/>